<keyword evidence="4" id="KW-1185">Reference proteome</keyword>
<dbReference type="PANTHER" id="PTHR45756:SF1">
    <property type="entry name" value="PROTEIN KINASE DOMAIN CONTAINING PROTEIN"/>
    <property type="match status" value="1"/>
</dbReference>
<sequence length="135" mass="15903">MRVFPWIKKINFFLTPLCFCKIEEKMCAKMTEQIKFKAKIEMTTKLDNHELKEIKKLGEGSFNIVYLSDFKDDKVAIKQLKEGCETRSKMKEFEKEIAMLDKFKCEYIVHFYGAVFILSRICMVTKFALGLSMTL</sequence>
<dbReference type="AlphaFoldDB" id="A0A0A1TW93"/>
<dbReference type="PANTHER" id="PTHR45756">
    <property type="entry name" value="PALMITOYLTRANSFERASE"/>
    <property type="match status" value="1"/>
</dbReference>
<keyword evidence="1" id="KW-1133">Transmembrane helix</keyword>
<keyword evidence="1" id="KW-0472">Membrane</keyword>
<dbReference type="Gene3D" id="3.30.200.20">
    <property type="entry name" value="Phosphorylase Kinase, domain 1"/>
    <property type="match status" value="1"/>
</dbReference>
<protein>
    <submittedName>
        <fullName evidence="3">Protein serine/threonine kinase, putative</fullName>
    </submittedName>
</protein>
<dbReference type="InterPro" id="IPR011009">
    <property type="entry name" value="Kinase-like_dom_sf"/>
</dbReference>
<dbReference type="Proteomes" id="UP000014680">
    <property type="component" value="Unassembled WGS sequence"/>
</dbReference>
<dbReference type="OrthoDB" id="30325at2759"/>
<dbReference type="KEGG" id="eiv:EIN_358540"/>
<accession>A0A0A1TW93</accession>
<dbReference type="GeneID" id="14883907"/>
<reference evidence="3 4" key="1">
    <citation type="submission" date="2012-10" db="EMBL/GenBank/DDBJ databases">
        <authorList>
            <person name="Zafar N."/>
            <person name="Inman J."/>
            <person name="Hall N."/>
            <person name="Lorenzi H."/>
            <person name="Caler E."/>
        </authorList>
    </citation>
    <scope>NUCLEOTIDE SEQUENCE [LARGE SCALE GENOMIC DNA]</scope>
    <source>
        <strain evidence="3 4">IP1</strain>
    </source>
</reference>
<dbReference type="PROSITE" id="PS50011">
    <property type="entry name" value="PROTEIN_KINASE_DOM"/>
    <property type="match status" value="1"/>
</dbReference>
<proteinExistence type="predicted"/>
<dbReference type="InterPro" id="IPR053215">
    <property type="entry name" value="TKL_Ser/Thr_kinase"/>
</dbReference>
<dbReference type="VEuPathDB" id="AmoebaDB:EIN_358540"/>
<keyword evidence="3" id="KW-0808">Transferase</keyword>
<evidence type="ECO:0000313" key="4">
    <source>
        <dbReference type="Proteomes" id="UP000014680"/>
    </source>
</evidence>
<evidence type="ECO:0000259" key="2">
    <source>
        <dbReference type="PROSITE" id="PS50011"/>
    </source>
</evidence>
<keyword evidence="3" id="KW-0418">Kinase</keyword>
<dbReference type="EMBL" id="KB207101">
    <property type="protein sequence ID" value="ELP84934.1"/>
    <property type="molecule type" value="Genomic_DNA"/>
</dbReference>
<evidence type="ECO:0000313" key="3">
    <source>
        <dbReference type="EMBL" id="ELP84934.1"/>
    </source>
</evidence>
<dbReference type="InterPro" id="IPR001245">
    <property type="entry name" value="Ser-Thr/Tyr_kinase_cat_dom"/>
</dbReference>
<gene>
    <name evidence="3" type="ORF">EIN_358540</name>
</gene>
<dbReference type="InterPro" id="IPR000719">
    <property type="entry name" value="Prot_kinase_dom"/>
</dbReference>
<feature type="domain" description="Protein kinase" evidence="2">
    <location>
        <begin position="51"/>
        <end position="135"/>
    </location>
</feature>
<evidence type="ECO:0000256" key="1">
    <source>
        <dbReference type="SAM" id="Phobius"/>
    </source>
</evidence>
<name>A0A0A1TW93_ENTIV</name>
<dbReference type="Pfam" id="PF07714">
    <property type="entry name" value="PK_Tyr_Ser-Thr"/>
    <property type="match status" value="1"/>
</dbReference>
<dbReference type="OMA" id="CKIEEKM"/>
<organism evidence="3 4">
    <name type="scientific">Entamoeba invadens IP1</name>
    <dbReference type="NCBI Taxonomy" id="370355"/>
    <lineage>
        <taxon>Eukaryota</taxon>
        <taxon>Amoebozoa</taxon>
        <taxon>Evosea</taxon>
        <taxon>Archamoebae</taxon>
        <taxon>Mastigamoebida</taxon>
        <taxon>Entamoebidae</taxon>
        <taxon>Entamoeba</taxon>
    </lineage>
</organism>
<dbReference type="GO" id="GO:0004672">
    <property type="term" value="F:protein kinase activity"/>
    <property type="evidence" value="ECO:0007669"/>
    <property type="project" value="InterPro"/>
</dbReference>
<keyword evidence="1" id="KW-0812">Transmembrane</keyword>
<dbReference type="GO" id="GO:0005524">
    <property type="term" value="F:ATP binding"/>
    <property type="evidence" value="ECO:0007669"/>
    <property type="project" value="InterPro"/>
</dbReference>
<feature type="transmembrane region" description="Helical" evidence="1">
    <location>
        <begin position="107"/>
        <end position="129"/>
    </location>
</feature>
<dbReference type="RefSeq" id="XP_004184280.1">
    <property type="nucleotide sequence ID" value="XM_004184232.1"/>
</dbReference>
<dbReference type="SUPFAM" id="SSF56112">
    <property type="entry name" value="Protein kinase-like (PK-like)"/>
    <property type="match status" value="1"/>
</dbReference>